<protein>
    <submittedName>
        <fullName evidence="4">3-carboxy-cis,cis-muconate cycloisomerase</fullName>
        <ecNumber evidence="4">5.5.1.2</ecNumber>
    </submittedName>
</protein>
<dbReference type="GO" id="GO:0047472">
    <property type="term" value="F:3-carboxy-cis,cis-muconate cycloisomerase activity"/>
    <property type="evidence" value="ECO:0007669"/>
    <property type="project" value="UniProtKB-EC"/>
</dbReference>
<evidence type="ECO:0000313" key="4">
    <source>
        <dbReference type="EMBL" id="MFD0288648.1"/>
    </source>
</evidence>
<reference evidence="5" key="1">
    <citation type="journal article" date="2019" name="Int. J. Syst. Evol. Microbiol.">
        <title>The Global Catalogue of Microorganisms (GCM) 10K type strain sequencing project: providing services to taxonomists for standard genome sequencing and annotation.</title>
        <authorList>
            <consortium name="The Broad Institute Genomics Platform"/>
            <consortium name="The Broad Institute Genome Sequencing Center for Infectious Disease"/>
            <person name="Wu L."/>
            <person name="Ma J."/>
        </authorList>
    </citation>
    <scope>NUCLEOTIDE SEQUENCE [LARGE SCALE GENOMIC DNA]</scope>
    <source>
        <strain evidence="5">CGMCC 4.7198</strain>
    </source>
</reference>
<evidence type="ECO:0000259" key="3">
    <source>
        <dbReference type="SMART" id="SM00998"/>
    </source>
</evidence>
<dbReference type="PRINTS" id="PR00145">
    <property type="entry name" value="ARGSUCLYASE"/>
</dbReference>
<organism evidence="4 5">
    <name type="scientific">Streptomyces lutosisoli</name>
    <dbReference type="NCBI Taxonomy" id="2665721"/>
    <lineage>
        <taxon>Bacteria</taxon>
        <taxon>Bacillati</taxon>
        <taxon>Actinomycetota</taxon>
        <taxon>Actinomycetes</taxon>
        <taxon>Kitasatosporales</taxon>
        <taxon>Streptomycetaceae</taxon>
        <taxon>Streptomyces</taxon>
    </lineage>
</organism>
<accession>A0ABW2VZG0</accession>
<dbReference type="SUPFAM" id="SSF48557">
    <property type="entry name" value="L-aspartase-like"/>
    <property type="match status" value="1"/>
</dbReference>
<dbReference type="PROSITE" id="PS00163">
    <property type="entry name" value="FUMARATE_LYASES"/>
    <property type="match status" value="1"/>
</dbReference>
<sequence length="446" mass="45781">MTAVDPAGCDAGLLAPGWAGSPASSATSDAAYLRALLDAEAALTRAQASLGLAPAEAASAVTSAADAAGFDVAAIALRARGGGNPVIPLVADLTAAVGTEYGPYVHRGATSQDIMDSAAMLVAARTLDLVLADLDRTERALARLAADHRDTVMPGRTLTQHAVPTTFGLKAAGWRSLVLDARDRVSVVRGSLPAQLGGAAGTLAAFTVFGATDPQALTAAYACELGLAEPVLPWHTLRTPIADLAGALAFTAGALGRTAVDVLTLARTEIAEVAEGSGGGSSAMPHKANPVRATLVAAAARRAPQLAATLYGAMAAEDERPAGAWHAEWEPLRDLLRLVGGAARDAAELTEGLQVNADTMREHLGLTHGLIVSERLAAELTPVLGRARAKELLTRAARRAVAGNRPLVEVLGEEPELQELDLADLTDPTRYTGSAGALTDRALERR</sequence>
<comment type="similarity">
    <text evidence="2">Belongs to the class-II fumarase/aspartase family.</text>
</comment>
<evidence type="ECO:0000256" key="2">
    <source>
        <dbReference type="ARBA" id="ARBA00034772"/>
    </source>
</evidence>
<dbReference type="InterPro" id="IPR022761">
    <property type="entry name" value="Fumarate_lyase_N"/>
</dbReference>
<dbReference type="InterPro" id="IPR019468">
    <property type="entry name" value="AdenyloSucc_lyase_C"/>
</dbReference>
<dbReference type="InterPro" id="IPR000362">
    <property type="entry name" value="Fumarate_lyase_fam"/>
</dbReference>
<dbReference type="PANTHER" id="PTHR43172">
    <property type="entry name" value="ADENYLOSUCCINATE LYASE"/>
    <property type="match status" value="1"/>
</dbReference>
<dbReference type="InterPro" id="IPR020557">
    <property type="entry name" value="Fumarate_lyase_CS"/>
</dbReference>
<name>A0ABW2VZG0_9ACTN</name>
<dbReference type="InterPro" id="IPR008948">
    <property type="entry name" value="L-Aspartase-like"/>
</dbReference>
<keyword evidence="1" id="KW-0456">Lyase</keyword>
<dbReference type="Gene3D" id="1.10.275.10">
    <property type="entry name" value="Fumarase/aspartase (N-terminal domain)"/>
    <property type="match status" value="1"/>
</dbReference>
<dbReference type="Pfam" id="PF00206">
    <property type="entry name" value="Lyase_1"/>
    <property type="match status" value="1"/>
</dbReference>
<dbReference type="EMBL" id="JBHTEC010000008">
    <property type="protein sequence ID" value="MFD0288648.1"/>
    <property type="molecule type" value="Genomic_DNA"/>
</dbReference>
<keyword evidence="5" id="KW-1185">Reference proteome</keyword>
<dbReference type="CDD" id="cd01597">
    <property type="entry name" value="pCLME"/>
    <property type="match status" value="1"/>
</dbReference>
<dbReference type="Gene3D" id="1.10.40.30">
    <property type="entry name" value="Fumarase/aspartase (C-terminal domain)"/>
    <property type="match status" value="1"/>
</dbReference>
<dbReference type="PRINTS" id="PR00149">
    <property type="entry name" value="FUMRATELYASE"/>
</dbReference>
<dbReference type="Proteomes" id="UP001596957">
    <property type="component" value="Unassembled WGS sequence"/>
</dbReference>
<proteinExistence type="inferred from homology"/>
<dbReference type="PANTHER" id="PTHR43172:SF2">
    <property type="entry name" value="ADENYLOSUCCINATE LYASE C-TERMINAL DOMAIN-CONTAINING PROTEIN"/>
    <property type="match status" value="1"/>
</dbReference>
<evidence type="ECO:0000313" key="5">
    <source>
        <dbReference type="Proteomes" id="UP001596957"/>
    </source>
</evidence>
<keyword evidence="4" id="KW-0413">Isomerase</keyword>
<feature type="domain" description="Adenylosuccinate lyase C-terminal" evidence="3">
    <location>
        <begin position="368"/>
        <end position="443"/>
    </location>
</feature>
<dbReference type="EC" id="5.5.1.2" evidence="4"/>
<dbReference type="NCBIfam" id="TIGR02426">
    <property type="entry name" value="protocat_pcaB"/>
    <property type="match status" value="1"/>
</dbReference>
<evidence type="ECO:0000256" key="1">
    <source>
        <dbReference type="ARBA" id="ARBA00023239"/>
    </source>
</evidence>
<comment type="caution">
    <text evidence="4">The sequence shown here is derived from an EMBL/GenBank/DDBJ whole genome shotgun (WGS) entry which is preliminary data.</text>
</comment>
<gene>
    <name evidence="4" type="primary">pcaB</name>
    <name evidence="4" type="ORF">ACFQZP_45050</name>
</gene>
<dbReference type="Gene3D" id="1.20.200.10">
    <property type="entry name" value="Fumarase/aspartase (Central domain)"/>
    <property type="match status" value="1"/>
</dbReference>
<dbReference type="InterPro" id="IPR024083">
    <property type="entry name" value="Fumarase/histidase_N"/>
</dbReference>
<dbReference type="RefSeq" id="WP_381253393.1">
    <property type="nucleotide sequence ID" value="NZ_JBHTBI010000009.1"/>
</dbReference>
<dbReference type="SMART" id="SM00998">
    <property type="entry name" value="ADSL_C"/>
    <property type="match status" value="1"/>
</dbReference>
<dbReference type="Pfam" id="PF10397">
    <property type="entry name" value="ADSL_C"/>
    <property type="match status" value="1"/>
</dbReference>
<dbReference type="InterPro" id="IPR012789">
    <property type="entry name" value="Protocat_PcaB-like"/>
</dbReference>